<organism evidence="1 2">
    <name type="scientific">Meganyctiphanes norvegica</name>
    <name type="common">Northern krill</name>
    <name type="synonym">Thysanopoda norvegica</name>
    <dbReference type="NCBI Taxonomy" id="48144"/>
    <lineage>
        <taxon>Eukaryota</taxon>
        <taxon>Metazoa</taxon>
        <taxon>Ecdysozoa</taxon>
        <taxon>Arthropoda</taxon>
        <taxon>Crustacea</taxon>
        <taxon>Multicrustacea</taxon>
        <taxon>Malacostraca</taxon>
        <taxon>Eumalacostraca</taxon>
        <taxon>Eucarida</taxon>
        <taxon>Euphausiacea</taxon>
        <taxon>Euphausiidae</taxon>
        <taxon>Meganyctiphanes</taxon>
    </lineage>
</organism>
<reference evidence="1 2" key="1">
    <citation type="submission" date="2024-05" db="EMBL/GenBank/DDBJ databases">
        <authorList>
            <person name="Wallberg A."/>
        </authorList>
    </citation>
    <scope>NUCLEOTIDE SEQUENCE [LARGE SCALE GENOMIC DNA]</scope>
</reference>
<dbReference type="Proteomes" id="UP001497623">
    <property type="component" value="Unassembled WGS sequence"/>
</dbReference>
<comment type="caution">
    <text evidence="1">The sequence shown here is derived from an EMBL/GenBank/DDBJ whole genome shotgun (WGS) entry which is preliminary data.</text>
</comment>
<sequence>MAECAKSGDLTLQNVTQSILDRLVDPKLLLIGISLSKILDKYARTSLEVQILANFPTTVYISCQGLVSYLEQLSKAWEWETSEIKMAGIGIPAQLLKKTLLRKESTLLCFQKSQNCCCKKIQFK</sequence>
<name>A0AAV2S8V2_MEGNR</name>
<proteinExistence type="predicted"/>
<gene>
    <name evidence="1" type="ORF">MNOR_LOCUS33672</name>
</gene>
<keyword evidence="2" id="KW-1185">Reference proteome</keyword>
<dbReference type="AlphaFoldDB" id="A0AAV2S8V2"/>
<evidence type="ECO:0000313" key="2">
    <source>
        <dbReference type="Proteomes" id="UP001497623"/>
    </source>
</evidence>
<evidence type="ECO:0000313" key="1">
    <source>
        <dbReference type="EMBL" id="CAL4168246.1"/>
    </source>
</evidence>
<accession>A0AAV2S8V2</accession>
<dbReference type="EMBL" id="CAXKWB010049257">
    <property type="protein sequence ID" value="CAL4168246.1"/>
    <property type="molecule type" value="Genomic_DNA"/>
</dbReference>
<protein>
    <submittedName>
        <fullName evidence="1">Uncharacterized protein</fullName>
    </submittedName>
</protein>